<dbReference type="PRINTS" id="PR00821">
    <property type="entry name" value="TAGLIPASE"/>
</dbReference>
<gene>
    <name evidence="8" type="primary">LOC113507611</name>
</gene>
<evidence type="ECO:0000313" key="8">
    <source>
        <dbReference type="RefSeq" id="XP_026746285.1"/>
    </source>
</evidence>
<comment type="subcellular location">
    <subcellularLocation>
        <location evidence="1">Secreted</location>
    </subcellularLocation>
</comment>
<dbReference type="PANTHER" id="PTHR11610">
    <property type="entry name" value="LIPASE"/>
    <property type="match status" value="1"/>
</dbReference>
<keyword evidence="5" id="KW-0732">Signal</keyword>
<evidence type="ECO:0000313" key="7">
    <source>
        <dbReference type="Proteomes" id="UP000322000"/>
    </source>
</evidence>
<feature type="domain" description="Lipase" evidence="6">
    <location>
        <begin position="75"/>
        <end position="328"/>
    </location>
</feature>
<evidence type="ECO:0000256" key="2">
    <source>
        <dbReference type="ARBA" id="ARBA00010701"/>
    </source>
</evidence>
<dbReference type="Gene3D" id="3.40.50.1820">
    <property type="entry name" value="alpha/beta hydrolase"/>
    <property type="match status" value="1"/>
</dbReference>
<evidence type="ECO:0000256" key="3">
    <source>
        <dbReference type="ARBA" id="ARBA00022525"/>
    </source>
</evidence>
<reference evidence="8" key="1">
    <citation type="submission" date="2025-08" db="UniProtKB">
        <authorList>
            <consortium name="RefSeq"/>
        </authorList>
    </citation>
    <scope>IDENTIFICATION</scope>
</reference>
<dbReference type="GO" id="GO:0005615">
    <property type="term" value="C:extracellular space"/>
    <property type="evidence" value="ECO:0007669"/>
    <property type="project" value="TreeGrafter"/>
</dbReference>
<feature type="signal peptide" evidence="5">
    <location>
        <begin position="1"/>
        <end position="17"/>
    </location>
</feature>
<dbReference type="Pfam" id="PF00151">
    <property type="entry name" value="Lipase"/>
    <property type="match status" value="1"/>
</dbReference>
<dbReference type="GeneID" id="113507611"/>
<accession>A0A7E5WZH1</accession>
<comment type="similarity">
    <text evidence="2 4">Belongs to the AB hydrolase superfamily. Lipase family.</text>
</comment>
<dbReference type="InParanoid" id="A0A7E5WZH1"/>
<sequence>MRVLVVVFVICRLCVQGDDTGSPAGLMAECPGMNKTTKLSDKTKESLTVVVIYPSSSLLGHSEIRCKLSEEGAGCAAKDIDLKKKTQVLISGYMDGSFSPLVRALVGQYLELGRNVIVLEIFPILVRTYPIAARVTKPLGELLGEFLANLTFRGLSSKRIELVGASLGAHIASHAAVAYRQLTGRRPARLTGLDPAGPCFRSVPPTARLHADAAHRVDVLHTNIDGFGIAEPLGHVDFYANGGEYQPAIKSNFIMPCFQLCSHIRSGFYWLLSFTNPDKFVAVQCKSVADARHGNCFDGTIKTNVLGPRTNFTNTGIFYLPTNASTPYFLGLDGLKKRKYGVNDYLLIPAPDEDVTI</sequence>
<dbReference type="AlphaFoldDB" id="A0A7E5WZH1"/>
<protein>
    <submittedName>
        <fullName evidence="8">Lipase member H-like</fullName>
    </submittedName>
</protein>
<proteinExistence type="inferred from homology"/>
<dbReference type="RefSeq" id="XP_026746285.1">
    <property type="nucleotide sequence ID" value="XM_026890484.1"/>
</dbReference>
<dbReference type="OrthoDB" id="199913at2759"/>
<dbReference type="PANTHER" id="PTHR11610:SF173">
    <property type="entry name" value="LIPASE DOMAIN-CONTAINING PROTEIN-RELATED"/>
    <property type="match status" value="1"/>
</dbReference>
<dbReference type="InterPro" id="IPR029058">
    <property type="entry name" value="AB_hydrolase_fold"/>
</dbReference>
<dbReference type="GO" id="GO:0017171">
    <property type="term" value="F:serine hydrolase activity"/>
    <property type="evidence" value="ECO:0007669"/>
    <property type="project" value="TreeGrafter"/>
</dbReference>
<dbReference type="InterPro" id="IPR000734">
    <property type="entry name" value="TAG_lipase"/>
</dbReference>
<feature type="chain" id="PRO_5028907896" evidence="5">
    <location>
        <begin position="18"/>
        <end position="357"/>
    </location>
</feature>
<evidence type="ECO:0000256" key="1">
    <source>
        <dbReference type="ARBA" id="ARBA00004613"/>
    </source>
</evidence>
<dbReference type="KEGG" id="tnl:113507611"/>
<keyword evidence="3" id="KW-0964">Secreted</keyword>
<dbReference type="SUPFAM" id="SSF53474">
    <property type="entry name" value="alpha/beta-Hydrolases"/>
    <property type="match status" value="1"/>
</dbReference>
<dbReference type="Proteomes" id="UP000322000">
    <property type="component" value="Chromosome 2"/>
</dbReference>
<name>A0A7E5WZH1_TRINI</name>
<evidence type="ECO:0000256" key="4">
    <source>
        <dbReference type="RuleBase" id="RU004262"/>
    </source>
</evidence>
<dbReference type="InterPro" id="IPR013818">
    <property type="entry name" value="Lipase"/>
</dbReference>
<dbReference type="GO" id="GO:0016042">
    <property type="term" value="P:lipid catabolic process"/>
    <property type="evidence" value="ECO:0007669"/>
    <property type="project" value="TreeGrafter"/>
</dbReference>
<evidence type="ECO:0000256" key="5">
    <source>
        <dbReference type="SAM" id="SignalP"/>
    </source>
</evidence>
<organism evidence="7 8">
    <name type="scientific">Trichoplusia ni</name>
    <name type="common">Cabbage looper</name>
    <dbReference type="NCBI Taxonomy" id="7111"/>
    <lineage>
        <taxon>Eukaryota</taxon>
        <taxon>Metazoa</taxon>
        <taxon>Ecdysozoa</taxon>
        <taxon>Arthropoda</taxon>
        <taxon>Hexapoda</taxon>
        <taxon>Insecta</taxon>
        <taxon>Pterygota</taxon>
        <taxon>Neoptera</taxon>
        <taxon>Endopterygota</taxon>
        <taxon>Lepidoptera</taxon>
        <taxon>Glossata</taxon>
        <taxon>Ditrysia</taxon>
        <taxon>Noctuoidea</taxon>
        <taxon>Noctuidae</taxon>
        <taxon>Plusiinae</taxon>
        <taxon>Trichoplusia</taxon>
    </lineage>
</organism>
<keyword evidence="7" id="KW-1185">Reference proteome</keyword>
<dbReference type="GO" id="GO:0016298">
    <property type="term" value="F:lipase activity"/>
    <property type="evidence" value="ECO:0007669"/>
    <property type="project" value="InterPro"/>
</dbReference>
<evidence type="ECO:0000259" key="6">
    <source>
        <dbReference type="Pfam" id="PF00151"/>
    </source>
</evidence>